<comment type="caution">
    <text evidence="1">The sequence shown here is derived from an EMBL/GenBank/DDBJ whole genome shotgun (WGS) entry which is preliminary data.</text>
</comment>
<evidence type="ECO:0000313" key="1">
    <source>
        <dbReference type="EMBL" id="KAL0070822.1"/>
    </source>
</evidence>
<gene>
    <name evidence="1" type="ORF">AAF712_002043</name>
</gene>
<dbReference type="InterPro" id="IPR039196">
    <property type="entry name" value="Fmc1"/>
</dbReference>
<dbReference type="Proteomes" id="UP001437256">
    <property type="component" value="Unassembled WGS sequence"/>
</dbReference>
<sequence length="102" mass="11608">MALSQQAQLYRGVLRELRKSALQPGRVSPRLSSAFRALVTQSRSESTVQDLQNSVLFLKSQREYQTLLERYNPLIDLTDEERIEATARRVGLNMPKSVSGEE</sequence>
<dbReference type="PANTHER" id="PTHR28015:SF1">
    <property type="entry name" value="ATP SYNTHASE ASSEMBLY FACTOR FMC1, MITOCHONDRIAL"/>
    <property type="match status" value="1"/>
</dbReference>
<evidence type="ECO:0008006" key="3">
    <source>
        <dbReference type="Google" id="ProtNLM"/>
    </source>
</evidence>
<protein>
    <recommendedName>
        <fullName evidence="3">ATP synthase assembly factor FMC1, mitochondrial</fullName>
    </recommendedName>
</protein>
<accession>A0ABR3ABT3</accession>
<dbReference type="EMBL" id="JBBXMP010000005">
    <property type="protein sequence ID" value="KAL0070822.1"/>
    <property type="molecule type" value="Genomic_DNA"/>
</dbReference>
<name>A0ABR3ABT3_9AGAR</name>
<keyword evidence="2" id="KW-1185">Reference proteome</keyword>
<dbReference type="PANTHER" id="PTHR28015">
    <property type="entry name" value="ATP SYNTHASE ASSEMBLY FACTOR FMC1, MITOCHONDRIAL"/>
    <property type="match status" value="1"/>
</dbReference>
<dbReference type="Pfam" id="PF13233">
    <property type="entry name" value="Complex1_LYR_2"/>
    <property type="match status" value="1"/>
</dbReference>
<organism evidence="1 2">
    <name type="scientific">Marasmius tenuissimus</name>
    <dbReference type="NCBI Taxonomy" id="585030"/>
    <lineage>
        <taxon>Eukaryota</taxon>
        <taxon>Fungi</taxon>
        <taxon>Dikarya</taxon>
        <taxon>Basidiomycota</taxon>
        <taxon>Agaricomycotina</taxon>
        <taxon>Agaricomycetes</taxon>
        <taxon>Agaricomycetidae</taxon>
        <taxon>Agaricales</taxon>
        <taxon>Marasmiineae</taxon>
        <taxon>Marasmiaceae</taxon>
        <taxon>Marasmius</taxon>
    </lineage>
</organism>
<proteinExistence type="predicted"/>
<reference evidence="1 2" key="1">
    <citation type="submission" date="2024-05" db="EMBL/GenBank/DDBJ databases">
        <title>A draft genome resource for the thread blight pathogen Marasmius tenuissimus strain MS-2.</title>
        <authorList>
            <person name="Yulfo-Soto G.E."/>
            <person name="Baruah I.K."/>
            <person name="Amoako-Attah I."/>
            <person name="Bukari Y."/>
            <person name="Meinhardt L.W."/>
            <person name="Bailey B.A."/>
            <person name="Cohen S.P."/>
        </authorList>
    </citation>
    <scope>NUCLEOTIDE SEQUENCE [LARGE SCALE GENOMIC DNA]</scope>
    <source>
        <strain evidence="1 2">MS-2</strain>
    </source>
</reference>
<evidence type="ECO:0000313" key="2">
    <source>
        <dbReference type="Proteomes" id="UP001437256"/>
    </source>
</evidence>